<dbReference type="AlphaFoldDB" id="A0A246J8E1"/>
<keyword evidence="3" id="KW-1185">Reference proteome</keyword>
<name>A0A246J8E1_9BURK</name>
<feature type="signal peptide" evidence="1">
    <location>
        <begin position="1"/>
        <end position="19"/>
    </location>
</feature>
<reference evidence="2 3" key="1">
    <citation type="journal article" date="2008" name="Int. J. Syst. Evol. Microbiol.">
        <title>Description of Roseateles aquatilis sp. nov. and Roseateles terrae sp. nov., in the class Betaproteobacteria, and emended description of the genus Roseateles.</title>
        <authorList>
            <person name="Gomila M."/>
            <person name="Bowien B."/>
            <person name="Falsen E."/>
            <person name="Moore E.R."/>
            <person name="Lalucat J."/>
        </authorList>
    </citation>
    <scope>NUCLEOTIDE SEQUENCE [LARGE SCALE GENOMIC DNA]</scope>
    <source>
        <strain evidence="2 3">CCUG 48205</strain>
    </source>
</reference>
<evidence type="ECO:0008006" key="4">
    <source>
        <dbReference type="Google" id="ProtNLM"/>
    </source>
</evidence>
<dbReference type="RefSeq" id="WP_088385783.1">
    <property type="nucleotide sequence ID" value="NZ_NIOF01000006.1"/>
</dbReference>
<accession>A0A246J8E1</accession>
<dbReference type="EMBL" id="NIOF01000006">
    <property type="protein sequence ID" value="OWQ88897.1"/>
    <property type="molecule type" value="Genomic_DNA"/>
</dbReference>
<keyword evidence="1" id="KW-0732">Signal</keyword>
<proteinExistence type="predicted"/>
<protein>
    <recommendedName>
        <fullName evidence="4">DUF4136 domain-containing protein</fullName>
    </recommendedName>
</protein>
<comment type="caution">
    <text evidence="2">The sequence shown here is derived from an EMBL/GenBank/DDBJ whole genome shotgun (WGS) entry which is preliminary data.</text>
</comment>
<dbReference type="Proteomes" id="UP000197468">
    <property type="component" value="Unassembled WGS sequence"/>
</dbReference>
<gene>
    <name evidence="2" type="ORF">CDN99_15605</name>
</gene>
<evidence type="ECO:0000256" key="1">
    <source>
        <dbReference type="SAM" id="SignalP"/>
    </source>
</evidence>
<dbReference type="OrthoDB" id="9831583at2"/>
<evidence type="ECO:0000313" key="3">
    <source>
        <dbReference type="Proteomes" id="UP000197468"/>
    </source>
</evidence>
<feature type="chain" id="PRO_5012715670" description="DUF4136 domain-containing protein" evidence="1">
    <location>
        <begin position="20"/>
        <end position="257"/>
    </location>
</feature>
<evidence type="ECO:0000313" key="2">
    <source>
        <dbReference type="EMBL" id="OWQ88897.1"/>
    </source>
</evidence>
<sequence length="257" mass="27002">MNKFWIALLVSACIGWACAGEAVAPIEQQLTLTAEASQALAELRSQPIGLSVRRYAGKGASEAAYRRLDAALADLGRSRGLAVAAEGAPAFAVEVDSTFYVYTNRFNARLVRLAEYTEAQMAGPADNVAAAQSQPVDALRIAAGALGIVRGWISPSFGSYMIAGGAAPALFGSGAAPTRLLVAGRERYQRGEQEVNTKLRVLKNGAVVATFSVRHWAQGDEPPFRIDELVAANWGEVLRQLGGEAAPLGSDGAKTSP</sequence>
<organism evidence="2 3">
    <name type="scientific">Roseateles aquatilis</name>
    <dbReference type="NCBI Taxonomy" id="431061"/>
    <lineage>
        <taxon>Bacteria</taxon>
        <taxon>Pseudomonadati</taxon>
        <taxon>Pseudomonadota</taxon>
        <taxon>Betaproteobacteria</taxon>
        <taxon>Burkholderiales</taxon>
        <taxon>Sphaerotilaceae</taxon>
        <taxon>Roseateles</taxon>
    </lineage>
</organism>